<evidence type="ECO:0000313" key="2">
    <source>
        <dbReference type="Proteomes" id="UP001152320"/>
    </source>
</evidence>
<accession>A0A9Q1CMM8</accession>
<sequence length="70" mass="7715">MMTMLPLSVVNLDSVNQALPYAVRALEKVKVQYGWMMSVAQDQKVILVPVDTTDGESKIADTGKMQESDV</sequence>
<organism evidence="1 2">
    <name type="scientific">Holothuria leucospilota</name>
    <name type="common">Black long sea cucumber</name>
    <name type="synonym">Mertensiothuria leucospilota</name>
    <dbReference type="NCBI Taxonomy" id="206669"/>
    <lineage>
        <taxon>Eukaryota</taxon>
        <taxon>Metazoa</taxon>
        <taxon>Echinodermata</taxon>
        <taxon>Eleutherozoa</taxon>
        <taxon>Echinozoa</taxon>
        <taxon>Holothuroidea</taxon>
        <taxon>Aspidochirotacea</taxon>
        <taxon>Aspidochirotida</taxon>
        <taxon>Holothuriidae</taxon>
        <taxon>Holothuria</taxon>
    </lineage>
</organism>
<gene>
    <name evidence="1" type="ORF">HOLleu_00367</name>
</gene>
<dbReference type="EMBL" id="JAIZAY010000001">
    <property type="protein sequence ID" value="KAJ8048172.1"/>
    <property type="molecule type" value="Genomic_DNA"/>
</dbReference>
<dbReference type="Proteomes" id="UP001152320">
    <property type="component" value="Chromosome 1"/>
</dbReference>
<comment type="caution">
    <text evidence="1">The sequence shown here is derived from an EMBL/GenBank/DDBJ whole genome shotgun (WGS) entry which is preliminary data.</text>
</comment>
<keyword evidence="2" id="KW-1185">Reference proteome</keyword>
<reference evidence="1" key="1">
    <citation type="submission" date="2021-10" db="EMBL/GenBank/DDBJ databases">
        <title>Tropical sea cucumber genome reveals ecological adaptation and Cuvierian tubules defense mechanism.</title>
        <authorList>
            <person name="Chen T."/>
        </authorList>
    </citation>
    <scope>NUCLEOTIDE SEQUENCE</scope>
    <source>
        <strain evidence="1">Nanhai2018</strain>
        <tissue evidence="1">Muscle</tissue>
    </source>
</reference>
<proteinExistence type="predicted"/>
<protein>
    <submittedName>
        <fullName evidence="1">Uncharacterized protein</fullName>
    </submittedName>
</protein>
<dbReference type="AlphaFoldDB" id="A0A9Q1CMM8"/>
<name>A0A9Q1CMM8_HOLLE</name>
<evidence type="ECO:0000313" key="1">
    <source>
        <dbReference type="EMBL" id="KAJ8048172.1"/>
    </source>
</evidence>